<dbReference type="InterPro" id="IPR036322">
    <property type="entry name" value="WD40_repeat_dom_sf"/>
</dbReference>
<feature type="coiled-coil region" evidence="1">
    <location>
        <begin position="38"/>
        <end position="150"/>
    </location>
</feature>
<keyword evidence="1" id="KW-0175">Coiled coil</keyword>
<evidence type="ECO:0000313" key="2">
    <source>
        <dbReference type="EMBL" id="CAF1025129.1"/>
    </source>
</evidence>
<evidence type="ECO:0000256" key="1">
    <source>
        <dbReference type="SAM" id="Coils"/>
    </source>
</evidence>
<dbReference type="EMBL" id="CAJOBA010007134">
    <property type="protein sequence ID" value="CAF3793606.1"/>
    <property type="molecule type" value="Genomic_DNA"/>
</dbReference>
<evidence type="ECO:0008006" key="5">
    <source>
        <dbReference type="Google" id="ProtNLM"/>
    </source>
</evidence>
<reference evidence="2" key="1">
    <citation type="submission" date="2021-02" db="EMBL/GenBank/DDBJ databases">
        <authorList>
            <person name="Nowell W R."/>
        </authorList>
    </citation>
    <scope>NUCLEOTIDE SEQUENCE</scope>
</reference>
<proteinExistence type="predicted"/>
<dbReference type="Proteomes" id="UP000677228">
    <property type="component" value="Unassembled WGS sequence"/>
</dbReference>
<gene>
    <name evidence="2" type="ORF">OVA965_LOCUS15705</name>
    <name evidence="3" type="ORF">TMI583_LOCUS15714</name>
</gene>
<dbReference type="SUPFAM" id="SSF50978">
    <property type="entry name" value="WD40 repeat-like"/>
    <property type="match status" value="1"/>
</dbReference>
<name>A0A8S2DPV8_9BILA</name>
<organism evidence="2 4">
    <name type="scientific">Didymodactylos carnosus</name>
    <dbReference type="NCBI Taxonomy" id="1234261"/>
    <lineage>
        <taxon>Eukaryota</taxon>
        <taxon>Metazoa</taxon>
        <taxon>Spiralia</taxon>
        <taxon>Gnathifera</taxon>
        <taxon>Rotifera</taxon>
        <taxon>Eurotatoria</taxon>
        <taxon>Bdelloidea</taxon>
        <taxon>Philodinida</taxon>
        <taxon>Philodinidae</taxon>
        <taxon>Didymodactylos</taxon>
    </lineage>
</organism>
<dbReference type="EMBL" id="CAJNOK010007124">
    <property type="protein sequence ID" value="CAF1025129.1"/>
    <property type="molecule type" value="Genomic_DNA"/>
</dbReference>
<dbReference type="AlphaFoldDB" id="A0A8S2DPV8"/>
<evidence type="ECO:0000313" key="3">
    <source>
        <dbReference type="EMBL" id="CAF3793606.1"/>
    </source>
</evidence>
<sequence>MNTNICYTCNNANQIERAILVCDGCKHRYCQKHYEEHRQHLRNELDVTCDKRNEVQNELRDLTNSPKLLNDITQWEQEMIAKIKETANNIRKEINAFLNEKQSEIEVQIQYVTKQLCRTRENGNYTEQDLEQWNRELEKLKNDIHQLSSSSSSSSSSSTERENIQLEIRQIDWTQMIQVIKPRYNQINIILNNEPKRKIPIDKSAHVGIEASDKHRLYQDGEKKLSLIDYAGGHKQSIEWNYGNIYDICWSLLLNSFIIVTKNNLYTVNVSNLDVSPIRQIRLDKNPGFSRCACFRQTLIITYCMWTSPIDEYDTRDWKLAKRLNIFENKIWPRCIRFINETFVVMLVEIDEGTSHNSCTLEIRQQSNMNVIIQSISLEKTISYSYFVCLSNDHCIILPDGKNYLLIINNKNQQQTKTQYKEKLTNLIMAGCHHLVLRTLSNELHFHDI</sequence>
<evidence type="ECO:0000313" key="4">
    <source>
        <dbReference type="Proteomes" id="UP000677228"/>
    </source>
</evidence>
<protein>
    <recommendedName>
        <fullName evidence="5">B box-type domain-containing protein</fullName>
    </recommendedName>
</protein>
<dbReference type="Proteomes" id="UP000682733">
    <property type="component" value="Unassembled WGS sequence"/>
</dbReference>
<accession>A0A8S2DPV8</accession>
<comment type="caution">
    <text evidence="2">The sequence shown here is derived from an EMBL/GenBank/DDBJ whole genome shotgun (WGS) entry which is preliminary data.</text>
</comment>